<dbReference type="Pfam" id="PF10934">
    <property type="entry name" value="Sheath_initiator"/>
    <property type="match status" value="1"/>
</dbReference>
<proteinExistence type="predicted"/>
<evidence type="ECO:0000313" key="2">
    <source>
        <dbReference type="Proteomes" id="UP000194639"/>
    </source>
</evidence>
<accession>A0A251ZY60</accession>
<gene>
    <name evidence="1" type="ORF">HK12_13150</name>
</gene>
<comment type="caution">
    <text evidence="1">The sequence shown here is derived from an EMBL/GenBank/DDBJ whole genome shotgun (WGS) entry which is preliminary data.</text>
</comment>
<dbReference type="EMBL" id="JOMO01000067">
    <property type="protein sequence ID" value="OUI79593.1"/>
    <property type="molecule type" value="Genomic_DNA"/>
</dbReference>
<name>A0A251ZY60_9PROT</name>
<dbReference type="AlphaFoldDB" id="A0A251ZY60"/>
<reference evidence="1 2" key="1">
    <citation type="submission" date="2014-06" db="EMBL/GenBank/DDBJ databases">
        <authorList>
            <person name="Ju J."/>
            <person name="Zhang J."/>
        </authorList>
    </citation>
    <scope>NUCLEOTIDE SEQUENCE [LARGE SCALE GENOMIC DNA]</scope>
    <source>
        <strain evidence="1">DmW_045</strain>
    </source>
</reference>
<evidence type="ECO:0000313" key="1">
    <source>
        <dbReference type="EMBL" id="OUI79593.1"/>
    </source>
</evidence>
<evidence type="ECO:0008006" key="3">
    <source>
        <dbReference type="Google" id="ProtNLM"/>
    </source>
</evidence>
<organism evidence="1 2">
    <name type="scientific">Acetobacter orientalis</name>
    <dbReference type="NCBI Taxonomy" id="146474"/>
    <lineage>
        <taxon>Bacteria</taxon>
        <taxon>Pseudomonadati</taxon>
        <taxon>Pseudomonadota</taxon>
        <taxon>Alphaproteobacteria</taxon>
        <taxon>Acetobacterales</taxon>
        <taxon>Acetobacteraceae</taxon>
        <taxon>Acetobacter</taxon>
    </lineage>
</organism>
<dbReference type="Proteomes" id="UP000194639">
    <property type="component" value="Unassembled WGS sequence"/>
</dbReference>
<dbReference type="RefSeq" id="WP_086553214.1">
    <property type="nucleotide sequence ID" value="NZ_JOMO01000067.1"/>
</dbReference>
<protein>
    <recommendedName>
        <fullName evidence="3">Burkholderia phage Bcep781 gp51</fullName>
    </recommendedName>
</protein>
<dbReference type="InterPro" id="IPR020288">
    <property type="entry name" value="Sheath_initiator"/>
</dbReference>
<sequence>MPLNTLLLDSATWDLVVDATGNIAMATTPYAVAQNVACAIRVFQGECWYNTALGLPYLGSILGHAQSSALFRADVEQTARATQGVASATCILTAISPQRRLSGVVQLTTTDGAQSVVSL</sequence>